<protein>
    <submittedName>
        <fullName evidence="4">Uncharacterized protein</fullName>
    </submittedName>
</protein>
<dbReference type="Proteomes" id="UP000658382">
    <property type="component" value="Unassembled WGS sequence"/>
</dbReference>
<comment type="cofactor">
    <cofactor evidence="1">
        <name>FAD</name>
        <dbReference type="ChEBI" id="CHEBI:57692"/>
    </cofactor>
</comment>
<dbReference type="SUPFAM" id="SSF51905">
    <property type="entry name" value="FAD/NAD(P)-binding domain"/>
    <property type="match status" value="1"/>
</dbReference>
<organism evidence="4 5">
    <name type="scientific">Lentibacillus kapialis</name>
    <dbReference type="NCBI Taxonomy" id="340214"/>
    <lineage>
        <taxon>Bacteria</taxon>
        <taxon>Bacillati</taxon>
        <taxon>Bacillota</taxon>
        <taxon>Bacilli</taxon>
        <taxon>Bacillales</taxon>
        <taxon>Bacillaceae</taxon>
        <taxon>Lentibacillus</taxon>
    </lineage>
</organism>
<evidence type="ECO:0000256" key="2">
    <source>
        <dbReference type="ARBA" id="ARBA00022630"/>
    </source>
</evidence>
<dbReference type="GO" id="GO:0016491">
    <property type="term" value="F:oxidoreductase activity"/>
    <property type="evidence" value="ECO:0007669"/>
    <property type="project" value="UniProtKB-KW"/>
</dbReference>
<dbReference type="RefSeq" id="WP_188634052.1">
    <property type="nucleotide sequence ID" value="NZ_BMNQ01000067.1"/>
</dbReference>
<dbReference type="InterPro" id="IPR050097">
    <property type="entry name" value="Ferredoxin-NADP_redctase_2"/>
</dbReference>
<keyword evidence="5" id="KW-1185">Reference proteome</keyword>
<gene>
    <name evidence="4" type="primary">trxB</name>
    <name evidence="4" type="ORF">GCM10007063_31360</name>
</gene>
<dbReference type="InterPro" id="IPR023856">
    <property type="entry name" value="Bdr"/>
</dbReference>
<proteinExistence type="predicted"/>
<keyword evidence="3" id="KW-0560">Oxidoreductase</keyword>
<evidence type="ECO:0000313" key="4">
    <source>
        <dbReference type="EMBL" id="GGK06525.1"/>
    </source>
</evidence>
<dbReference type="InterPro" id="IPR036188">
    <property type="entry name" value="FAD/NAD-bd_sf"/>
</dbReference>
<reference evidence="4" key="2">
    <citation type="submission" date="2020-09" db="EMBL/GenBank/DDBJ databases">
        <authorList>
            <person name="Sun Q."/>
            <person name="Ohkuma M."/>
        </authorList>
    </citation>
    <scope>NUCLEOTIDE SEQUENCE</scope>
    <source>
        <strain evidence="4">JCM 12580</strain>
    </source>
</reference>
<comment type="caution">
    <text evidence="4">The sequence shown here is derived from an EMBL/GenBank/DDBJ whole genome shotgun (WGS) entry which is preliminary data.</text>
</comment>
<dbReference type="Gene3D" id="3.50.50.60">
    <property type="entry name" value="FAD/NAD(P)-binding domain"/>
    <property type="match status" value="2"/>
</dbReference>
<accession>A0A917Q1A5</accession>
<dbReference type="AlphaFoldDB" id="A0A917Q1A5"/>
<dbReference type="NCBIfam" id="TIGR04018">
    <property type="entry name" value="Bthiol_YpdA"/>
    <property type="match status" value="1"/>
</dbReference>
<dbReference type="Pfam" id="PF13738">
    <property type="entry name" value="Pyr_redox_3"/>
    <property type="match status" value="1"/>
</dbReference>
<dbReference type="PANTHER" id="PTHR48105">
    <property type="entry name" value="THIOREDOXIN REDUCTASE 1-RELATED-RELATED"/>
    <property type="match status" value="1"/>
</dbReference>
<dbReference type="EMBL" id="BMNQ01000067">
    <property type="protein sequence ID" value="GGK06525.1"/>
    <property type="molecule type" value="Genomic_DNA"/>
</dbReference>
<evidence type="ECO:0000313" key="5">
    <source>
        <dbReference type="Proteomes" id="UP000658382"/>
    </source>
</evidence>
<dbReference type="PRINTS" id="PR00469">
    <property type="entry name" value="PNDRDTASEII"/>
</dbReference>
<sequence>MQNENTIIVGGGPCGMSCAINLQEHGINPLIIEKENVVNTIYQFPTHQTFFSSSDKLEIGEVAFITEKQKPVRNQALSYYREVANRKKLRINSFEKVSSLNSFGQNSFTLETESKNGKKKIYTAENVIIATGYYDQPRMMNVPGENLSKVMHYFKEAHPFFNKNVVVIGGKNSAVDTTLELHKAGANITVLYRGEQYSKSVKPWILPEFDSLVRKGIVQMEFNTHIKEITDDKVIYTTGSETKELENDYVFAMTGYKPDFQLLKQIGVQVDENTGRPFFDQKTMETNVSGVYVAGVIAAGYNNNEIFIENGRHHGAGIAEAIIEQNQKRAQSVMCE</sequence>
<reference evidence="4" key="1">
    <citation type="journal article" date="2014" name="Int. J. Syst. Evol. Microbiol.">
        <title>Complete genome sequence of Corynebacterium casei LMG S-19264T (=DSM 44701T), isolated from a smear-ripened cheese.</title>
        <authorList>
            <consortium name="US DOE Joint Genome Institute (JGI-PGF)"/>
            <person name="Walter F."/>
            <person name="Albersmeier A."/>
            <person name="Kalinowski J."/>
            <person name="Ruckert C."/>
        </authorList>
    </citation>
    <scope>NUCLEOTIDE SEQUENCE</scope>
    <source>
        <strain evidence="4">JCM 12580</strain>
    </source>
</reference>
<evidence type="ECO:0000256" key="1">
    <source>
        <dbReference type="ARBA" id="ARBA00001974"/>
    </source>
</evidence>
<dbReference type="PRINTS" id="PR00368">
    <property type="entry name" value="FADPNR"/>
</dbReference>
<name>A0A917Q1A5_9BACI</name>
<evidence type="ECO:0000256" key="3">
    <source>
        <dbReference type="ARBA" id="ARBA00023002"/>
    </source>
</evidence>
<keyword evidence="2" id="KW-0285">Flavoprotein</keyword>